<evidence type="ECO:0000256" key="2">
    <source>
        <dbReference type="ARBA" id="ARBA00000751"/>
    </source>
</evidence>
<evidence type="ECO:0000256" key="3">
    <source>
        <dbReference type="SAM" id="MobiDB-lite"/>
    </source>
</evidence>
<proteinExistence type="predicted"/>
<gene>
    <name evidence="5" type="primary">ybiA</name>
    <name evidence="5" type="ORF">Lste_3200</name>
</gene>
<feature type="domain" description="NADAR" evidence="4">
    <location>
        <begin position="38"/>
        <end position="186"/>
    </location>
</feature>
<comment type="catalytic activity">
    <reaction evidence="2">
        <text>2,5-diamino-6-hydroxy-4-(5-phosphoribosylamino)-pyrimidine + H2O = 2,5,6-triamino-4-hydroxypyrimidine + D-ribose 5-phosphate</text>
        <dbReference type="Rhea" id="RHEA:23436"/>
        <dbReference type="ChEBI" id="CHEBI:15377"/>
        <dbReference type="ChEBI" id="CHEBI:58614"/>
        <dbReference type="ChEBI" id="CHEBI:78346"/>
        <dbReference type="ChEBI" id="CHEBI:137796"/>
    </reaction>
</comment>
<evidence type="ECO:0000256" key="1">
    <source>
        <dbReference type="ARBA" id="ARBA00000022"/>
    </source>
</evidence>
<comment type="caution">
    <text evidence="5">The sequence shown here is derived from an EMBL/GenBank/DDBJ whole genome shotgun (WGS) entry which is preliminary data.</text>
</comment>
<accession>A0A0W0ZCU1</accession>
<dbReference type="Pfam" id="PF08719">
    <property type="entry name" value="NADAR"/>
    <property type="match status" value="1"/>
</dbReference>
<feature type="region of interest" description="Disordered" evidence="3">
    <location>
        <begin position="1"/>
        <end position="20"/>
    </location>
</feature>
<dbReference type="AlphaFoldDB" id="A0A0W0ZCU1"/>
<dbReference type="SUPFAM" id="SSF143990">
    <property type="entry name" value="YbiA-like"/>
    <property type="match status" value="1"/>
</dbReference>
<dbReference type="InterPro" id="IPR037238">
    <property type="entry name" value="YbiA-like_sf"/>
</dbReference>
<comment type="catalytic activity">
    <reaction evidence="1">
        <text>5-amino-6-(5-phospho-D-ribosylamino)uracil + H2O = 5,6-diaminouracil + D-ribose 5-phosphate</text>
        <dbReference type="Rhea" id="RHEA:55020"/>
        <dbReference type="ChEBI" id="CHEBI:15377"/>
        <dbReference type="ChEBI" id="CHEBI:46252"/>
        <dbReference type="ChEBI" id="CHEBI:58453"/>
        <dbReference type="ChEBI" id="CHEBI:78346"/>
    </reaction>
</comment>
<protein>
    <submittedName>
        <fullName evidence="5">Swarming motility protein YbiA</fullName>
    </submittedName>
</protein>
<feature type="region of interest" description="Disordered" evidence="3">
    <location>
        <begin position="228"/>
        <end position="248"/>
    </location>
</feature>
<dbReference type="PATRIC" id="fig|947033.5.peg.3406"/>
<dbReference type="RefSeq" id="WP_058512022.1">
    <property type="nucleotide sequence ID" value="NZ_LNYY01000021.1"/>
</dbReference>
<dbReference type="EMBL" id="LNYY01000021">
    <property type="protein sequence ID" value="KTD66994.1"/>
    <property type="molecule type" value="Genomic_DNA"/>
</dbReference>
<evidence type="ECO:0000313" key="5">
    <source>
        <dbReference type="EMBL" id="KTD66994.1"/>
    </source>
</evidence>
<sequence>MPLTAQSNRGPVKKLSGTSNHSRYSNKFDSVDVVAFDREGEAWGIFSNYAEVPIKMQTPFGERTFPTVEHYFQYQKDPHDQQYLDKILLGDAQNARDLGQTKRWANNDYTLADAAMQRAIQVKLQNSIVQQALRDTGNACLIEDTGSRSTKNQDGNWGWKVGGTTEPYAPTGNKLGILMMEERNRLYRQEGRLSMIVQDPTDLSERARGVMTRNYSSQNLIHLSLPVVSSTQHHQQHHQQSSYPSSRMKDSLIQTKMHSTQESSQEVSQVIRTMVSTPSPSVDIPFVGKGQMNGTFKIAFDNPQEAQAFKDLLKAQGFQTSYFGNGERYPMEVGGKTLSHIVRFENNGTKTEVPKEALQFLKQKFNDDDKVASIVEQMGFERPCMKQSLGVH</sequence>
<dbReference type="Proteomes" id="UP000054926">
    <property type="component" value="Unassembled WGS sequence"/>
</dbReference>
<dbReference type="Gene3D" id="1.10.357.40">
    <property type="entry name" value="YbiA-like"/>
    <property type="match status" value="1"/>
</dbReference>
<keyword evidence="6" id="KW-1185">Reference proteome</keyword>
<dbReference type="STRING" id="947033.Lste_3200"/>
<dbReference type="OrthoDB" id="9793111at2"/>
<dbReference type="InterPro" id="IPR012816">
    <property type="entry name" value="NADAR"/>
</dbReference>
<reference evidence="5 6" key="1">
    <citation type="submission" date="2015-11" db="EMBL/GenBank/DDBJ databases">
        <title>Genomic analysis of 38 Legionella species identifies large and diverse effector repertoires.</title>
        <authorList>
            <person name="Burstein D."/>
            <person name="Amaro F."/>
            <person name="Zusman T."/>
            <person name="Lifshitz Z."/>
            <person name="Cohen O."/>
            <person name="Gilbert J.A."/>
            <person name="Pupko T."/>
            <person name="Shuman H.A."/>
            <person name="Segal G."/>
        </authorList>
    </citation>
    <scope>NUCLEOTIDE SEQUENCE [LARGE SCALE GENOMIC DNA]</scope>
    <source>
        <strain evidence="5 6">IMVS3376</strain>
    </source>
</reference>
<evidence type="ECO:0000259" key="4">
    <source>
        <dbReference type="Pfam" id="PF08719"/>
    </source>
</evidence>
<feature type="compositionally biased region" description="Low complexity" evidence="3">
    <location>
        <begin position="229"/>
        <end position="242"/>
    </location>
</feature>
<organism evidence="5 6">
    <name type="scientific">Legionella steelei</name>
    <dbReference type="NCBI Taxonomy" id="947033"/>
    <lineage>
        <taxon>Bacteria</taxon>
        <taxon>Pseudomonadati</taxon>
        <taxon>Pseudomonadota</taxon>
        <taxon>Gammaproteobacteria</taxon>
        <taxon>Legionellales</taxon>
        <taxon>Legionellaceae</taxon>
        <taxon>Legionella</taxon>
    </lineage>
</organism>
<dbReference type="CDD" id="cd15457">
    <property type="entry name" value="NADAR"/>
    <property type="match status" value="1"/>
</dbReference>
<name>A0A0W0ZCU1_9GAMM</name>
<evidence type="ECO:0000313" key="6">
    <source>
        <dbReference type="Proteomes" id="UP000054926"/>
    </source>
</evidence>